<organism evidence="1 2">
    <name type="scientific">Candidatus Mucispirillum faecigallinarum</name>
    <dbReference type="NCBI Taxonomy" id="2838699"/>
    <lineage>
        <taxon>Bacteria</taxon>
        <taxon>Pseudomonadati</taxon>
        <taxon>Deferribacterota</taxon>
        <taxon>Deferribacteres</taxon>
        <taxon>Deferribacterales</taxon>
        <taxon>Mucispirillaceae</taxon>
        <taxon>Mucispirillum</taxon>
    </lineage>
</organism>
<dbReference type="AlphaFoldDB" id="A0A9D2GRB3"/>
<protein>
    <submittedName>
        <fullName evidence="1">Uncharacterized protein</fullName>
    </submittedName>
</protein>
<evidence type="ECO:0000313" key="1">
    <source>
        <dbReference type="EMBL" id="HIZ88608.1"/>
    </source>
</evidence>
<dbReference type="Proteomes" id="UP000824176">
    <property type="component" value="Unassembled WGS sequence"/>
</dbReference>
<reference evidence="1" key="1">
    <citation type="journal article" date="2021" name="PeerJ">
        <title>Extensive microbial diversity within the chicken gut microbiome revealed by metagenomics and culture.</title>
        <authorList>
            <person name="Gilroy R."/>
            <person name="Ravi A."/>
            <person name="Getino M."/>
            <person name="Pursley I."/>
            <person name="Horton D.L."/>
            <person name="Alikhan N.F."/>
            <person name="Baker D."/>
            <person name="Gharbi K."/>
            <person name="Hall N."/>
            <person name="Watson M."/>
            <person name="Adriaenssens E.M."/>
            <person name="Foster-Nyarko E."/>
            <person name="Jarju S."/>
            <person name="Secka A."/>
            <person name="Antonio M."/>
            <person name="Oren A."/>
            <person name="Chaudhuri R.R."/>
            <person name="La Ragione R."/>
            <person name="Hildebrand F."/>
            <person name="Pallen M.J."/>
        </authorList>
    </citation>
    <scope>NUCLEOTIDE SEQUENCE</scope>
    <source>
        <strain evidence="1">ChiW4-1371</strain>
    </source>
</reference>
<accession>A0A9D2GRB3</accession>
<evidence type="ECO:0000313" key="2">
    <source>
        <dbReference type="Proteomes" id="UP000824176"/>
    </source>
</evidence>
<proteinExistence type="predicted"/>
<dbReference type="EMBL" id="DXAQ01000022">
    <property type="protein sequence ID" value="HIZ88608.1"/>
    <property type="molecule type" value="Genomic_DNA"/>
</dbReference>
<name>A0A9D2GRB3_9BACT</name>
<gene>
    <name evidence="1" type="ORF">H9804_01580</name>
</gene>
<sequence length="88" mass="10431">MQETKIFENDKTLYKKNFIESRVKNINALTAVSRGTKDILAYLSREQQVIGYNKTKPLDNFLEVRKDILILTAREFKKERENLLMHDI</sequence>
<comment type="caution">
    <text evidence="1">The sequence shown here is derived from an EMBL/GenBank/DDBJ whole genome shotgun (WGS) entry which is preliminary data.</text>
</comment>
<reference evidence="1" key="2">
    <citation type="submission" date="2021-04" db="EMBL/GenBank/DDBJ databases">
        <authorList>
            <person name="Gilroy R."/>
        </authorList>
    </citation>
    <scope>NUCLEOTIDE SEQUENCE</scope>
    <source>
        <strain evidence="1">ChiW4-1371</strain>
    </source>
</reference>